<protein>
    <submittedName>
        <fullName evidence="2">Uncharacterized protein</fullName>
    </submittedName>
</protein>
<dbReference type="RefSeq" id="XP_018259691.1">
    <property type="nucleotide sequence ID" value="XM_018411023.1"/>
</dbReference>
<accession>A0A1A5ZVM1</accession>
<dbReference type="AlphaFoldDB" id="A0A1A5ZVM1"/>
<sequence length="245" mass="26957">MSSNDSQDQHHEARSEGHPMMEHSNTLHGLYFQLQHQTVPDQGYDDAATFAHLSDDTFRLAIESLDPYVGGSGSYPEILDGPGFIDTEMQSFSPLPGSAASFLERGIGVNMTLANDTSDFEPATKSDTINPGPDDSEESRLFEDHIRTNLFLSDNNTNTQPVESHTSPPPLGPQSEAGLGDRSRIDRSGNNTCTAKYGSDKGPPPPPQNTAKRVSKPKRGKHRAIMFKSDAEMFEHLCRSYSRFD</sequence>
<evidence type="ECO:0000313" key="3">
    <source>
        <dbReference type="EMBL" id="WWC65140.1"/>
    </source>
</evidence>
<proteinExistence type="predicted"/>
<feature type="compositionally biased region" description="Polar residues" evidence="1">
    <location>
        <begin position="151"/>
        <end position="166"/>
    </location>
</feature>
<dbReference type="VEuPathDB" id="FungiDB:I303_07759"/>
<evidence type="ECO:0000256" key="1">
    <source>
        <dbReference type="SAM" id="MobiDB-lite"/>
    </source>
</evidence>
<organism evidence="2">
    <name type="scientific">Kwoniella dejecticola CBS 10117</name>
    <dbReference type="NCBI Taxonomy" id="1296121"/>
    <lineage>
        <taxon>Eukaryota</taxon>
        <taxon>Fungi</taxon>
        <taxon>Dikarya</taxon>
        <taxon>Basidiomycota</taxon>
        <taxon>Agaricomycotina</taxon>
        <taxon>Tremellomycetes</taxon>
        <taxon>Tremellales</taxon>
        <taxon>Cryptococcaceae</taxon>
        <taxon>Kwoniella</taxon>
    </lineage>
</organism>
<name>A0A1A5ZVM1_9TREE</name>
<feature type="region of interest" description="Disordered" evidence="1">
    <location>
        <begin position="115"/>
        <end position="138"/>
    </location>
</feature>
<feature type="region of interest" description="Disordered" evidence="1">
    <location>
        <begin position="151"/>
        <end position="221"/>
    </location>
</feature>
<evidence type="ECO:0000313" key="4">
    <source>
        <dbReference type="Proteomes" id="UP000078595"/>
    </source>
</evidence>
<dbReference type="EMBL" id="KI894036">
    <property type="protein sequence ID" value="OBR81849.1"/>
    <property type="molecule type" value="Genomic_DNA"/>
</dbReference>
<dbReference type="EMBL" id="CP144539">
    <property type="protein sequence ID" value="WWC65140.1"/>
    <property type="molecule type" value="Genomic_DNA"/>
</dbReference>
<reference evidence="2" key="1">
    <citation type="submission" date="2013-07" db="EMBL/GenBank/DDBJ databases">
        <title>The Genome Sequence of Cryptococcus dejecticola CBS10117.</title>
        <authorList>
            <consortium name="The Broad Institute Genome Sequencing Platform"/>
            <person name="Cuomo C."/>
            <person name="Litvintseva A."/>
            <person name="Chen Y."/>
            <person name="Heitman J."/>
            <person name="Sun S."/>
            <person name="Springer D."/>
            <person name="Dromer F."/>
            <person name="Young S.K."/>
            <person name="Zeng Q."/>
            <person name="Gargeya S."/>
            <person name="Fitzgerald M."/>
            <person name="Abouelleil A."/>
            <person name="Alvarado L."/>
            <person name="Berlin A.M."/>
            <person name="Chapman S.B."/>
            <person name="Dewar J."/>
            <person name="Goldberg J."/>
            <person name="Griggs A."/>
            <person name="Gujja S."/>
            <person name="Hansen M."/>
            <person name="Howarth C."/>
            <person name="Imamovic A."/>
            <person name="Larimer J."/>
            <person name="McCowan C."/>
            <person name="Murphy C."/>
            <person name="Pearson M."/>
            <person name="Priest M."/>
            <person name="Roberts A."/>
            <person name="Saif S."/>
            <person name="Shea T."/>
            <person name="Sykes S."/>
            <person name="Wortman J."/>
            <person name="Nusbaum C."/>
            <person name="Birren B."/>
        </authorList>
    </citation>
    <scope>NUCLEOTIDE SEQUENCE [LARGE SCALE GENOMIC DNA]</scope>
    <source>
        <strain evidence="2">CBS 10117</strain>
    </source>
</reference>
<feature type="region of interest" description="Disordered" evidence="1">
    <location>
        <begin position="1"/>
        <end position="22"/>
    </location>
</feature>
<reference evidence="3" key="3">
    <citation type="submission" date="2024-02" db="EMBL/GenBank/DDBJ databases">
        <title>Comparative genomics of Cryptococcus and Kwoniella reveals pathogenesis evolution and contrasting modes of karyotype evolution via chromosome fusion or intercentromeric recombination.</title>
        <authorList>
            <person name="Coelho M.A."/>
            <person name="David-Palma M."/>
            <person name="Shea T."/>
            <person name="Bowers K."/>
            <person name="McGinley-Smith S."/>
            <person name="Mohammad A.W."/>
            <person name="Gnirke A."/>
            <person name="Yurkov A.M."/>
            <person name="Nowrousian M."/>
            <person name="Sun S."/>
            <person name="Cuomo C.A."/>
            <person name="Heitman J."/>
        </authorList>
    </citation>
    <scope>NUCLEOTIDE SEQUENCE</scope>
    <source>
        <strain evidence="3">CBS 10117</strain>
    </source>
</reference>
<dbReference type="Proteomes" id="UP000078595">
    <property type="component" value="Chromosome 10"/>
</dbReference>
<reference evidence="3" key="2">
    <citation type="submission" date="2013-07" db="EMBL/GenBank/DDBJ databases">
        <authorList>
            <consortium name="The Broad Institute Genome Sequencing Platform"/>
            <person name="Cuomo C."/>
            <person name="Litvintseva A."/>
            <person name="Chen Y."/>
            <person name="Heitman J."/>
            <person name="Sun S."/>
            <person name="Springer D."/>
            <person name="Dromer F."/>
            <person name="Young S.K."/>
            <person name="Zeng Q."/>
            <person name="Gargeya S."/>
            <person name="Fitzgerald M."/>
            <person name="Abouelleil A."/>
            <person name="Alvarado L."/>
            <person name="Berlin A.M."/>
            <person name="Chapman S.B."/>
            <person name="Dewar J."/>
            <person name="Goldberg J."/>
            <person name="Griggs A."/>
            <person name="Gujja S."/>
            <person name="Hansen M."/>
            <person name="Howarth C."/>
            <person name="Imamovic A."/>
            <person name="Larimer J."/>
            <person name="McCowan C."/>
            <person name="Murphy C."/>
            <person name="Pearson M."/>
            <person name="Priest M."/>
            <person name="Roberts A."/>
            <person name="Saif S."/>
            <person name="Shea T."/>
            <person name="Sykes S."/>
            <person name="Wortman J."/>
            <person name="Nusbaum C."/>
            <person name="Birren B."/>
        </authorList>
    </citation>
    <scope>NUCLEOTIDE SEQUENCE</scope>
    <source>
        <strain evidence="3">CBS 10117</strain>
    </source>
</reference>
<keyword evidence="4" id="KW-1185">Reference proteome</keyword>
<evidence type="ECO:0000313" key="2">
    <source>
        <dbReference type="EMBL" id="OBR81849.1"/>
    </source>
</evidence>
<dbReference type="KEGG" id="kdj:28971458"/>
<gene>
    <name evidence="2" type="ORF">I303_07759</name>
    <name evidence="3" type="ORF">I303_107754</name>
</gene>
<feature type="compositionally biased region" description="Basic and acidic residues" evidence="1">
    <location>
        <begin position="7"/>
        <end position="21"/>
    </location>
</feature>
<dbReference type="GeneID" id="28971458"/>